<dbReference type="PANTHER" id="PTHR43162:SF1">
    <property type="entry name" value="PRESTALK A DIFFERENTIATION PROTEIN A"/>
    <property type="match status" value="1"/>
</dbReference>
<evidence type="ECO:0000313" key="3">
    <source>
        <dbReference type="Proteomes" id="UP000320216"/>
    </source>
</evidence>
<keyword evidence="3" id="KW-1185">Reference proteome</keyword>
<proteinExistence type="predicted"/>
<dbReference type="RefSeq" id="WP_146321454.1">
    <property type="nucleotide sequence ID" value="NZ_CP042305.1"/>
</dbReference>
<sequence>MTILVTGATGAVGRHLVSTLLEHGSRVRAVTRAPEKAALPPEVEVVAADLGDPGTLGDAVFAGIDRAFVFPADGVDRFVEAASGAGIDRFTVLSSLAAAKEFPRDEGSASQLHHAAIESAVTSCTDEWTILRPGTFANNLLSWAWPIKNDWPIRAPYLASAQAPIHEADVAEAAAATLLSTDWVGQAIPLTGPQALTRTEQVDAIGAGIGRELHVIEIAPEEFRADMAQYVPESIITMILDYWSDTVTEPDLPRPVTAVTGRPGRTLEQWAHDHRADFAPVAAS</sequence>
<dbReference type="OrthoDB" id="5180065at2"/>
<dbReference type="KEGG" id="huw:FPZ11_12700"/>
<dbReference type="Pfam" id="PF13460">
    <property type="entry name" value="NAD_binding_10"/>
    <property type="match status" value="1"/>
</dbReference>
<evidence type="ECO:0000313" key="2">
    <source>
        <dbReference type="EMBL" id="QDZ15506.1"/>
    </source>
</evidence>
<dbReference type="InterPro" id="IPR036291">
    <property type="entry name" value="NAD(P)-bd_dom_sf"/>
</dbReference>
<accession>A0A5B8M5C9</accession>
<dbReference type="PANTHER" id="PTHR43162">
    <property type="match status" value="1"/>
</dbReference>
<dbReference type="EMBL" id="CP042305">
    <property type="protein sequence ID" value="QDZ15506.1"/>
    <property type="molecule type" value="Genomic_DNA"/>
</dbReference>
<name>A0A5B8M5C9_9MICO</name>
<organism evidence="2 3">
    <name type="scientific">Humibacter ginsenosidimutans</name>
    <dbReference type="NCBI Taxonomy" id="2599293"/>
    <lineage>
        <taxon>Bacteria</taxon>
        <taxon>Bacillati</taxon>
        <taxon>Actinomycetota</taxon>
        <taxon>Actinomycetes</taxon>
        <taxon>Micrococcales</taxon>
        <taxon>Microbacteriaceae</taxon>
        <taxon>Humibacter</taxon>
    </lineage>
</organism>
<dbReference type="SUPFAM" id="SSF51735">
    <property type="entry name" value="NAD(P)-binding Rossmann-fold domains"/>
    <property type="match status" value="1"/>
</dbReference>
<protein>
    <submittedName>
        <fullName evidence="2">NAD-dependent epimerase/dehydratase family protein</fullName>
    </submittedName>
</protein>
<dbReference type="InterPro" id="IPR051604">
    <property type="entry name" value="Ergot_Alk_Oxidoreductase"/>
</dbReference>
<dbReference type="InterPro" id="IPR016040">
    <property type="entry name" value="NAD(P)-bd_dom"/>
</dbReference>
<dbReference type="Proteomes" id="UP000320216">
    <property type="component" value="Chromosome"/>
</dbReference>
<reference evidence="2 3" key="1">
    <citation type="submission" date="2019-07" db="EMBL/GenBank/DDBJ databases">
        <title>Full genome sequence of Humibacter sp. WJ7-1.</title>
        <authorList>
            <person name="Im W.-T."/>
        </authorList>
    </citation>
    <scope>NUCLEOTIDE SEQUENCE [LARGE SCALE GENOMIC DNA]</scope>
    <source>
        <strain evidence="2 3">WJ7-1</strain>
    </source>
</reference>
<dbReference type="Gene3D" id="3.40.50.720">
    <property type="entry name" value="NAD(P)-binding Rossmann-like Domain"/>
    <property type="match status" value="1"/>
</dbReference>
<dbReference type="AlphaFoldDB" id="A0A5B8M5C9"/>
<evidence type="ECO:0000259" key="1">
    <source>
        <dbReference type="Pfam" id="PF13460"/>
    </source>
</evidence>
<feature type="domain" description="NAD(P)-binding" evidence="1">
    <location>
        <begin position="7"/>
        <end position="178"/>
    </location>
</feature>
<gene>
    <name evidence="2" type="ORF">FPZ11_12700</name>
</gene>